<gene>
    <name evidence="1" type="ORF">TWF506_001907</name>
</gene>
<evidence type="ECO:0000313" key="1">
    <source>
        <dbReference type="EMBL" id="KAK6521703.1"/>
    </source>
</evidence>
<name>A0AAN8S269_9PEZI</name>
<sequence length="410" mass="47232">MGNTTLPIPLELTLDILHRCGRHGVYNFARTSKANYDISVHLLYKHIDLVIALESEALERHEKYGVYDFVQIVDLPIGFSCPEFFTDPLTSDPTSDIQEALRKFKNIQELHLIIAEENYSKTCPTARILRWVLSDYVSQLSTLFLEIYCSSFHQQEFKDLLTDVSTFKNDPLPNHDKLKTIKTWVSHFQPRRLMSYISPLLSPFVCGLQNIEIRTRCNFNDNVEDGWWVSDGNYTYLKGLESESITSASIEDKQMSSTKFTCQFISKAWPNLVDLDLDLGIDHYMNHYRRLSRLKHLKKLGIMFPYRTWGLQVRANMAEEAEFPATRLCALIPPLQEVSIKYMGGDCSMSQTAVFNCVRREDEDQSIVASVELKELWGEKGDYEDSIGMLRMVDGVKMPEGVSSFRLDDE</sequence>
<protein>
    <submittedName>
        <fullName evidence="1">Uncharacterized protein</fullName>
    </submittedName>
</protein>
<dbReference type="Proteomes" id="UP001307849">
    <property type="component" value="Unassembled WGS sequence"/>
</dbReference>
<proteinExistence type="predicted"/>
<evidence type="ECO:0000313" key="2">
    <source>
        <dbReference type="Proteomes" id="UP001307849"/>
    </source>
</evidence>
<comment type="caution">
    <text evidence="1">The sequence shown here is derived from an EMBL/GenBank/DDBJ whole genome shotgun (WGS) entry which is preliminary data.</text>
</comment>
<dbReference type="EMBL" id="JAVHJM010000001">
    <property type="protein sequence ID" value="KAK6521703.1"/>
    <property type="molecule type" value="Genomic_DNA"/>
</dbReference>
<accession>A0AAN8S269</accession>
<dbReference type="AlphaFoldDB" id="A0AAN8S269"/>
<organism evidence="1 2">
    <name type="scientific">Arthrobotrys conoides</name>
    <dbReference type="NCBI Taxonomy" id="74498"/>
    <lineage>
        <taxon>Eukaryota</taxon>
        <taxon>Fungi</taxon>
        <taxon>Dikarya</taxon>
        <taxon>Ascomycota</taxon>
        <taxon>Pezizomycotina</taxon>
        <taxon>Orbiliomycetes</taxon>
        <taxon>Orbiliales</taxon>
        <taxon>Orbiliaceae</taxon>
        <taxon>Arthrobotrys</taxon>
    </lineage>
</organism>
<reference evidence="1 2" key="1">
    <citation type="submission" date="2019-10" db="EMBL/GenBank/DDBJ databases">
        <authorList>
            <person name="Palmer J.M."/>
        </authorList>
    </citation>
    <scope>NUCLEOTIDE SEQUENCE [LARGE SCALE GENOMIC DNA]</scope>
    <source>
        <strain evidence="1 2">TWF506</strain>
    </source>
</reference>
<keyword evidence="2" id="KW-1185">Reference proteome</keyword>